<evidence type="ECO:0000256" key="3">
    <source>
        <dbReference type="ARBA" id="ARBA00022741"/>
    </source>
</evidence>
<keyword evidence="6 12" id="KW-0342">GTP-binding</keyword>
<dbReference type="RefSeq" id="WP_089522665.1">
    <property type="nucleotide sequence ID" value="NZ_NMUQ01000001.1"/>
</dbReference>
<comment type="similarity">
    <text evidence="1 12">Belongs to the TRAFAC class translation factor GTPase superfamily. Classic translation factor GTPase family. LepA subfamily.</text>
</comment>
<dbReference type="HAMAP" id="MF_00071">
    <property type="entry name" value="LepA"/>
    <property type="match status" value="1"/>
</dbReference>
<dbReference type="SUPFAM" id="SSF54980">
    <property type="entry name" value="EF-G C-terminal domain-like"/>
    <property type="match status" value="2"/>
</dbReference>
<dbReference type="CDD" id="cd03709">
    <property type="entry name" value="lepA_C"/>
    <property type="match status" value="1"/>
</dbReference>
<evidence type="ECO:0000313" key="14">
    <source>
        <dbReference type="EMBL" id="OXM15571.1"/>
    </source>
</evidence>
<dbReference type="InterPro" id="IPR000640">
    <property type="entry name" value="EFG_V-like"/>
</dbReference>
<dbReference type="CDD" id="cd01890">
    <property type="entry name" value="LepA"/>
    <property type="match status" value="1"/>
</dbReference>
<dbReference type="FunFam" id="3.30.70.2570:FF:000001">
    <property type="entry name" value="Translation factor GUF1, mitochondrial"/>
    <property type="match status" value="1"/>
</dbReference>
<dbReference type="SUPFAM" id="SSF50447">
    <property type="entry name" value="Translation proteins"/>
    <property type="match status" value="1"/>
</dbReference>
<reference evidence="14 15" key="1">
    <citation type="submission" date="2017-07" db="EMBL/GenBank/DDBJ databases">
        <title>Paenibacillus herberti R33 genome sequencing and assembly.</title>
        <authorList>
            <person name="Su W."/>
        </authorList>
    </citation>
    <scope>NUCLEOTIDE SEQUENCE [LARGE SCALE GENOMIC DNA]</scope>
    <source>
        <strain evidence="14 15">R33</strain>
    </source>
</reference>
<evidence type="ECO:0000256" key="1">
    <source>
        <dbReference type="ARBA" id="ARBA00005454"/>
    </source>
</evidence>
<feature type="binding site" evidence="12">
    <location>
        <begin position="138"/>
        <end position="141"/>
    </location>
    <ligand>
        <name>GTP</name>
        <dbReference type="ChEBI" id="CHEBI:37565"/>
    </ligand>
</feature>
<keyword evidence="3 12" id="KW-0547">Nucleotide-binding</keyword>
<dbReference type="InterPro" id="IPR009000">
    <property type="entry name" value="Transl_B-barrel_sf"/>
</dbReference>
<dbReference type="FunFam" id="3.40.50.300:FF:000078">
    <property type="entry name" value="Elongation factor 4"/>
    <property type="match status" value="1"/>
</dbReference>
<dbReference type="NCBIfam" id="TIGR01393">
    <property type="entry name" value="lepA"/>
    <property type="match status" value="1"/>
</dbReference>
<dbReference type="GO" id="GO:0045727">
    <property type="term" value="P:positive regulation of translation"/>
    <property type="evidence" value="ECO:0007669"/>
    <property type="project" value="UniProtKB-UniRule"/>
</dbReference>
<dbReference type="SUPFAM" id="SSF52540">
    <property type="entry name" value="P-loop containing nucleoside triphosphate hydrolases"/>
    <property type="match status" value="1"/>
</dbReference>
<evidence type="ECO:0000259" key="13">
    <source>
        <dbReference type="PROSITE" id="PS51722"/>
    </source>
</evidence>
<dbReference type="SMART" id="SM00838">
    <property type="entry name" value="EFG_C"/>
    <property type="match status" value="1"/>
</dbReference>
<dbReference type="GO" id="GO:0043022">
    <property type="term" value="F:ribosome binding"/>
    <property type="evidence" value="ECO:0007669"/>
    <property type="project" value="UniProtKB-UniRule"/>
</dbReference>
<dbReference type="PROSITE" id="PS51722">
    <property type="entry name" value="G_TR_2"/>
    <property type="match status" value="1"/>
</dbReference>
<comment type="function">
    <text evidence="9 12">Required for accurate and efficient protein synthesis under certain stress conditions. May act as a fidelity factor of the translation reaction, by catalyzing a one-codon backward translocation of tRNAs on improperly translocated ribosomes. Back-translocation proceeds from a post-translocation (POST) complex to a pre-translocation (PRE) complex, thus giving elongation factor G a second chance to translocate the tRNAs correctly. Binds to ribosomes in a GTP-dependent manner.</text>
</comment>
<evidence type="ECO:0000256" key="12">
    <source>
        <dbReference type="HAMAP-Rule" id="MF_00071"/>
    </source>
</evidence>
<comment type="subcellular location">
    <subcellularLocation>
        <location evidence="12">Cell membrane</location>
        <topology evidence="12">Peripheral membrane protein</topology>
        <orientation evidence="12">Cytoplasmic side</orientation>
    </subcellularLocation>
</comment>
<dbReference type="CDD" id="cd03699">
    <property type="entry name" value="EF4_II"/>
    <property type="match status" value="1"/>
</dbReference>
<evidence type="ECO:0000256" key="9">
    <source>
        <dbReference type="ARBA" id="ARBA00057626"/>
    </source>
</evidence>
<dbReference type="InterPro" id="IPR006297">
    <property type="entry name" value="EF-4"/>
</dbReference>
<feature type="domain" description="Tr-type G" evidence="13">
    <location>
        <begin position="9"/>
        <end position="191"/>
    </location>
</feature>
<dbReference type="Gene3D" id="3.30.70.870">
    <property type="entry name" value="Elongation Factor G (Translational Gtpase), domain 3"/>
    <property type="match status" value="1"/>
</dbReference>
<keyword evidence="2 12" id="KW-1003">Cell membrane</keyword>
<evidence type="ECO:0000256" key="4">
    <source>
        <dbReference type="ARBA" id="ARBA00022801"/>
    </source>
</evidence>
<dbReference type="Pfam" id="PF00679">
    <property type="entry name" value="EFG_C"/>
    <property type="match status" value="1"/>
</dbReference>
<keyword evidence="5 12" id="KW-0648">Protein biosynthesis</keyword>
<dbReference type="InterPro" id="IPR000795">
    <property type="entry name" value="T_Tr_GTP-bd_dom"/>
</dbReference>
<dbReference type="InterPro" id="IPR031157">
    <property type="entry name" value="G_TR_CS"/>
</dbReference>
<gene>
    <name evidence="12" type="primary">lepA</name>
    <name evidence="14" type="ORF">CGZ75_02195</name>
</gene>
<dbReference type="AlphaFoldDB" id="A0A229P0M2"/>
<dbReference type="InterPro" id="IPR013842">
    <property type="entry name" value="LepA_CTD"/>
</dbReference>
<dbReference type="PRINTS" id="PR00315">
    <property type="entry name" value="ELONGATNFCT"/>
</dbReference>
<dbReference type="EMBL" id="NMUQ01000001">
    <property type="protein sequence ID" value="OXM15571.1"/>
    <property type="molecule type" value="Genomic_DNA"/>
</dbReference>
<dbReference type="InterPro" id="IPR035647">
    <property type="entry name" value="EFG_III/V"/>
</dbReference>
<dbReference type="GO" id="GO:0005525">
    <property type="term" value="F:GTP binding"/>
    <property type="evidence" value="ECO:0007669"/>
    <property type="project" value="UniProtKB-UniRule"/>
</dbReference>
<comment type="catalytic activity">
    <reaction evidence="8 12">
        <text>GTP + H2O = GDP + phosphate + H(+)</text>
        <dbReference type="Rhea" id="RHEA:19669"/>
        <dbReference type="ChEBI" id="CHEBI:15377"/>
        <dbReference type="ChEBI" id="CHEBI:15378"/>
        <dbReference type="ChEBI" id="CHEBI:37565"/>
        <dbReference type="ChEBI" id="CHEBI:43474"/>
        <dbReference type="ChEBI" id="CHEBI:58189"/>
        <dbReference type="EC" id="3.6.5.n1"/>
    </reaction>
</comment>
<dbReference type="FunFam" id="2.40.30.10:FF:000015">
    <property type="entry name" value="Translation factor GUF1, mitochondrial"/>
    <property type="match status" value="1"/>
</dbReference>
<evidence type="ECO:0000313" key="15">
    <source>
        <dbReference type="Proteomes" id="UP000215145"/>
    </source>
</evidence>
<dbReference type="InterPro" id="IPR038363">
    <property type="entry name" value="LepA_C_sf"/>
</dbReference>
<proteinExistence type="inferred from homology"/>
<keyword evidence="7 12" id="KW-0472">Membrane</keyword>
<dbReference type="OrthoDB" id="9801591at2"/>
<evidence type="ECO:0000256" key="11">
    <source>
        <dbReference type="ARBA" id="ARBA00066744"/>
    </source>
</evidence>
<name>A0A229P0M2_9BACL</name>
<evidence type="ECO:0000256" key="2">
    <source>
        <dbReference type="ARBA" id="ARBA00022475"/>
    </source>
</evidence>
<dbReference type="Pfam" id="PF06421">
    <property type="entry name" value="LepA_C"/>
    <property type="match status" value="1"/>
</dbReference>
<evidence type="ECO:0000256" key="10">
    <source>
        <dbReference type="ARBA" id="ARBA00061052"/>
    </source>
</evidence>
<dbReference type="GO" id="GO:0005886">
    <property type="term" value="C:plasma membrane"/>
    <property type="evidence" value="ECO:0007669"/>
    <property type="project" value="UniProtKB-SubCell"/>
</dbReference>
<dbReference type="Gene3D" id="3.40.50.300">
    <property type="entry name" value="P-loop containing nucleotide triphosphate hydrolases"/>
    <property type="match status" value="1"/>
</dbReference>
<organism evidence="14 15">
    <name type="scientific">Paenibacillus herberti</name>
    <dbReference type="NCBI Taxonomy" id="1619309"/>
    <lineage>
        <taxon>Bacteria</taxon>
        <taxon>Bacillati</taxon>
        <taxon>Bacillota</taxon>
        <taxon>Bacilli</taxon>
        <taxon>Bacillales</taxon>
        <taxon>Paenibacillaceae</taxon>
        <taxon>Paenibacillus</taxon>
    </lineage>
</organism>
<dbReference type="Pfam" id="PF03144">
    <property type="entry name" value="GTP_EFTU_D2"/>
    <property type="match status" value="1"/>
</dbReference>
<dbReference type="Pfam" id="PF00009">
    <property type="entry name" value="GTP_EFTU"/>
    <property type="match status" value="1"/>
</dbReference>
<keyword evidence="4 12" id="KW-0378">Hydrolase</keyword>
<dbReference type="PANTHER" id="PTHR43512:SF4">
    <property type="entry name" value="TRANSLATION FACTOR GUF1 HOMOLOG, CHLOROPLASTIC"/>
    <property type="match status" value="1"/>
</dbReference>
<dbReference type="GO" id="GO:0003746">
    <property type="term" value="F:translation elongation factor activity"/>
    <property type="evidence" value="ECO:0007669"/>
    <property type="project" value="UniProtKB-UniRule"/>
</dbReference>
<dbReference type="EC" id="3.6.5.n1" evidence="11 12"/>
<dbReference type="PROSITE" id="PS00301">
    <property type="entry name" value="G_TR_1"/>
    <property type="match status" value="1"/>
</dbReference>
<dbReference type="InterPro" id="IPR027417">
    <property type="entry name" value="P-loop_NTPase"/>
</dbReference>
<dbReference type="FunFam" id="3.30.70.870:FF:000004">
    <property type="entry name" value="Translation factor GUF1, mitochondrial"/>
    <property type="match status" value="1"/>
</dbReference>
<dbReference type="FunFam" id="3.30.70.240:FF:000007">
    <property type="entry name" value="Translation factor GUF1, mitochondrial"/>
    <property type="match status" value="1"/>
</dbReference>
<comment type="caution">
    <text evidence="14">The sequence shown here is derived from an EMBL/GenBank/DDBJ whole genome shotgun (WGS) entry which is preliminary data.</text>
</comment>
<dbReference type="GO" id="GO:0003924">
    <property type="term" value="F:GTPase activity"/>
    <property type="evidence" value="ECO:0007669"/>
    <property type="project" value="UniProtKB-UniRule"/>
</dbReference>
<dbReference type="Proteomes" id="UP000215145">
    <property type="component" value="Unassembled WGS sequence"/>
</dbReference>
<feature type="binding site" evidence="12">
    <location>
        <begin position="21"/>
        <end position="26"/>
    </location>
    <ligand>
        <name>GTP</name>
        <dbReference type="ChEBI" id="CHEBI:37565"/>
    </ligand>
</feature>
<accession>A0A229P0M2</accession>
<evidence type="ECO:0000256" key="6">
    <source>
        <dbReference type="ARBA" id="ARBA00023134"/>
    </source>
</evidence>
<dbReference type="Gene3D" id="3.30.70.2570">
    <property type="entry name" value="Elongation factor 4, C-terminal domain"/>
    <property type="match status" value="1"/>
</dbReference>
<protein>
    <recommendedName>
        <fullName evidence="11 12">Elongation factor 4</fullName>
        <shortName evidence="12">EF-4</shortName>
        <ecNumber evidence="11 12">3.6.5.n1</ecNumber>
    </recommendedName>
    <alternativeName>
        <fullName evidence="12">Ribosomal back-translocase LepA</fullName>
    </alternativeName>
</protein>
<dbReference type="InterPro" id="IPR005225">
    <property type="entry name" value="Small_GTP-bd"/>
</dbReference>
<comment type="similarity">
    <text evidence="10">Belongs to the GTP-binding elongation factor family. LepA subfamily.</text>
</comment>
<dbReference type="CDD" id="cd16260">
    <property type="entry name" value="EF4_III"/>
    <property type="match status" value="1"/>
</dbReference>
<dbReference type="NCBIfam" id="TIGR00231">
    <property type="entry name" value="small_GTP"/>
    <property type="match status" value="1"/>
</dbReference>
<sequence>MADVRDRQKKIRNFSIIAHIDHGKSTLADRILEHTGALTSREMQSQVLDQMDLERERGITIKLQAVRLSYKADDGEEYILNLIDTPGHVDFTYEVSRSLAACEGALLVVDAAQGIEAQTLANVYLALDNNLEIIPVINKIDLPSAEPERVKQEVEDVIGLDASDAVLASAKAGIGIKEILEQVIKKVPAPTGDPDEPLKALIFDSHYDPYKGVIVYVRVVDGSIKAGKKIHFMATGAEFEVIEVGAFKPRMSIVDELAVGDVGFIVAGIKNVKDTRVGDTVTEAKRQASEALPGYRKINPMVYCGLYPIENTDYNDLREALEKLQLNDASLTFEPESSTALGFGFRCGFLGLLHMDVIQERIEREFNIPLITTAPSVIYKVTLTSGEILHIDNPSNYPEVGKIEHVEEPYVKAGVIVPNDYVGTVMELCQNKRGEFVNMEYLDTNRVTITYNIPLSEIVYDFFDQLKSSTKGYASFDYELNGYRQSKLVKMDIMLNSEPVDALSVIVHRDRAYQRGRIICEKLKELIPRQMFEVPIQASIGQKVIARETVKAMRKNVLAKCYGGDISRKRKLLEKQKEGKKRMKQVGNVEVPQEAFMAVLKIDED</sequence>
<dbReference type="Gene3D" id="2.40.30.10">
    <property type="entry name" value="Translation factors"/>
    <property type="match status" value="1"/>
</dbReference>
<dbReference type="InterPro" id="IPR035654">
    <property type="entry name" value="LepA_IV"/>
</dbReference>
<evidence type="ECO:0000256" key="8">
    <source>
        <dbReference type="ARBA" id="ARBA00050293"/>
    </source>
</evidence>
<keyword evidence="14" id="KW-0251">Elongation factor</keyword>
<dbReference type="PANTHER" id="PTHR43512">
    <property type="entry name" value="TRANSLATION FACTOR GUF1-RELATED"/>
    <property type="match status" value="1"/>
</dbReference>
<evidence type="ECO:0000256" key="7">
    <source>
        <dbReference type="ARBA" id="ARBA00023136"/>
    </source>
</evidence>
<dbReference type="Gene3D" id="3.30.70.240">
    <property type="match status" value="1"/>
</dbReference>
<dbReference type="InterPro" id="IPR004161">
    <property type="entry name" value="EFTu-like_2"/>
</dbReference>
<keyword evidence="15" id="KW-1185">Reference proteome</keyword>
<evidence type="ECO:0000256" key="5">
    <source>
        <dbReference type="ARBA" id="ARBA00022917"/>
    </source>
</evidence>